<keyword evidence="1" id="KW-0456">Lyase</keyword>
<accession>A0A381TUX5</accession>
<evidence type="ECO:0000313" key="3">
    <source>
        <dbReference type="EMBL" id="SVA18767.1"/>
    </source>
</evidence>
<dbReference type="GO" id="GO:0016829">
    <property type="term" value="F:lyase activity"/>
    <property type="evidence" value="ECO:0007669"/>
    <property type="project" value="UniProtKB-KW"/>
</dbReference>
<dbReference type="SUPFAM" id="SSF53474">
    <property type="entry name" value="alpha/beta-Hydrolases"/>
    <property type="match status" value="1"/>
</dbReference>
<evidence type="ECO:0000256" key="1">
    <source>
        <dbReference type="ARBA" id="ARBA00023239"/>
    </source>
</evidence>
<dbReference type="PANTHER" id="PTHR42916">
    <property type="entry name" value="2-SUCCINYL-5-ENOLPYRUVYL-6-HYDROXY-3-CYCLOHEXENE-1-CARBOXYLATE SYNTHASE"/>
    <property type="match status" value="1"/>
</dbReference>
<evidence type="ECO:0000259" key="2">
    <source>
        <dbReference type="Pfam" id="PF00561"/>
    </source>
</evidence>
<feature type="domain" description="AB hydrolase-1" evidence="2">
    <location>
        <begin position="2"/>
        <end position="208"/>
    </location>
</feature>
<protein>
    <recommendedName>
        <fullName evidence="2">AB hydrolase-1 domain-containing protein</fullName>
    </recommendedName>
</protein>
<dbReference type="PANTHER" id="PTHR42916:SF1">
    <property type="entry name" value="PROTEIN PHYLLO, CHLOROPLASTIC"/>
    <property type="match status" value="1"/>
</dbReference>
<dbReference type="InterPro" id="IPR000073">
    <property type="entry name" value="AB_hydrolase_1"/>
</dbReference>
<dbReference type="Gene3D" id="3.40.50.1820">
    <property type="entry name" value="alpha/beta hydrolase"/>
    <property type="match status" value="1"/>
</dbReference>
<gene>
    <name evidence="3" type="ORF">METZ01_LOCUS71621</name>
</gene>
<name>A0A381TUX5_9ZZZZ</name>
<reference evidence="3" key="1">
    <citation type="submission" date="2018-05" db="EMBL/GenBank/DDBJ databases">
        <authorList>
            <person name="Lanie J.A."/>
            <person name="Ng W.-L."/>
            <person name="Kazmierczak K.M."/>
            <person name="Andrzejewski T.M."/>
            <person name="Davidsen T.M."/>
            <person name="Wayne K.J."/>
            <person name="Tettelin H."/>
            <person name="Glass J.I."/>
            <person name="Rusch D."/>
            <person name="Podicherti R."/>
            <person name="Tsui H.-C.T."/>
            <person name="Winkler M.E."/>
        </authorList>
    </citation>
    <scope>NUCLEOTIDE SEQUENCE</scope>
</reference>
<dbReference type="InterPro" id="IPR029058">
    <property type="entry name" value="AB_hydrolase_fold"/>
</dbReference>
<organism evidence="3">
    <name type="scientific">marine metagenome</name>
    <dbReference type="NCBI Taxonomy" id="408172"/>
    <lineage>
        <taxon>unclassified sequences</taxon>
        <taxon>metagenomes</taxon>
        <taxon>ecological metagenomes</taxon>
    </lineage>
</organism>
<dbReference type="Pfam" id="PF00561">
    <property type="entry name" value="Abhydrolase_1"/>
    <property type="match status" value="1"/>
</dbReference>
<dbReference type="EMBL" id="UINC01005057">
    <property type="protein sequence ID" value="SVA18767.1"/>
    <property type="molecule type" value="Genomic_DNA"/>
</dbReference>
<dbReference type="AlphaFoldDB" id="A0A381TUX5"/>
<dbReference type="PRINTS" id="PR00111">
    <property type="entry name" value="ABHYDROLASE"/>
</dbReference>
<sequence>MVLAVDLPGHGRTGLLESPDHRFEATLAALVRILDQRGIDEADVLGYSMGGRIALGLAVRHPDRVRSTVLVGSTAGYSTDAERAARRRSDAALADDLIERGLEWFVDHWMNLPLFESQERLGNHALAEARSLRLANDPDGLVASLLGSGTGMQPSFWGELDAVRGPVLLVVGEEDTRYRRLAVRLASGLALAQTEVVPEAGHAAHLENLPAVSAAVVEFLDRVDAR</sequence>
<proteinExistence type="predicted"/>